<evidence type="ECO:0000256" key="1">
    <source>
        <dbReference type="SAM" id="MobiDB-lite"/>
    </source>
</evidence>
<organism evidence="2 3">
    <name type="scientific">Aspergillus violaceofuscus (strain CBS 115571)</name>
    <dbReference type="NCBI Taxonomy" id="1450538"/>
    <lineage>
        <taxon>Eukaryota</taxon>
        <taxon>Fungi</taxon>
        <taxon>Dikarya</taxon>
        <taxon>Ascomycota</taxon>
        <taxon>Pezizomycotina</taxon>
        <taxon>Eurotiomycetes</taxon>
        <taxon>Eurotiomycetidae</taxon>
        <taxon>Eurotiales</taxon>
        <taxon>Aspergillaceae</taxon>
        <taxon>Aspergillus</taxon>
    </lineage>
</organism>
<dbReference type="OMA" id="WIHIWIA"/>
<feature type="region of interest" description="Disordered" evidence="1">
    <location>
        <begin position="27"/>
        <end position="77"/>
    </location>
</feature>
<dbReference type="Proteomes" id="UP000249829">
    <property type="component" value="Unassembled WGS sequence"/>
</dbReference>
<protein>
    <submittedName>
        <fullName evidence="2">Uncharacterized protein</fullName>
    </submittedName>
</protein>
<evidence type="ECO:0000313" key="3">
    <source>
        <dbReference type="Proteomes" id="UP000249829"/>
    </source>
</evidence>
<name>A0A2V5HLT0_ASPV1</name>
<accession>A0A2V5HLT0</accession>
<dbReference type="AlphaFoldDB" id="A0A2V5HLT0"/>
<keyword evidence="3" id="KW-1185">Reference proteome</keyword>
<sequence length="269" mass="30077">MQSTTTIRIPRFLLPRGIPTPRTLQALTSSSTTTTRTPSTTPHRCASSKSATGPKNKDKPIVLPQPDKFRPPSHPQRRVVRTSNGRVVTADPVQYGPRLTEAEKEAQRKKQYPNMFPPEGTVAHKFLTNRGIHVWIAMGVLTSLATFTFTTNFKRSSPFAHLLPSWSGLLSHPFDTVGQALAVFRMHVEHSSQQTREKRRQRVEDAEKRRQYRIAHGLEEAPEAAEGAAAAATVEAVDDQSPIAREAADGTYVDWEGQKRPVKKWLGIW</sequence>
<dbReference type="EMBL" id="KZ825101">
    <property type="protein sequence ID" value="PYI24731.1"/>
    <property type="molecule type" value="Genomic_DNA"/>
</dbReference>
<gene>
    <name evidence="2" type="ORF">BO99DRAFT_398208</name>
</gene>
<feature type="compositionally biased region" description="Low complexity" evidence="1">
    <location>
        <begin position="28"/>
        <end position="42"/>
    </location>
</feature>
<evidence type="ECO:0000313" key="2">
    <source>
        <dbReference type="EMBL" id="PYI24731.1"/>
    </source>
</evidence>
<reference evidence="2 3" key="1">
    <citation type="submission" date="2018-02" db="EMBL/GenBank/DDBJ databases">
        <title>The genomes of Aspergillus section Nigri reveals drivers in fungal speciation.</title>
        <authorList>
            <consortium name="DOE Joint Genome Institute"/>
            <person name="Vesth T.C."/>
            <person name="Nybo J."/>
            <person name="Theobald S."/>
            <person name="Brandl J."/>
            <person name="Frisvad J.C."/>
            <person name="Nielsen K.F."/>
            <person name="Lyhne E.K."/>
            <person name="Kogle M.E."/>
            <person name="Kuo A."/>
            <person name="Riley R."/>
            <person name="Clum A."/>
            <person name="Nolan M."/>
            <person name="Lipzen A."/>
            <person name="Salamov A."/>
            <person name="Henrissat B."/>
            <person name="Wiebenga A."/>
            <person name="De vries R.P."/>
            <person name="Grigoriev I.V."/>
            <person name="Mortensen U.H."/>
            <person name="Andersen M.R."/>
            <person name="Baker S.E."/>
        </authorList>
    </citation>
    <scope>NUCLEOTIDE SEQUENCE [LARGE SCALE GENOMIC DNA]</scope>
    <source>
        <strain evidence="2 3">CBS 115571</strain>
    </source>
</reference>
<proteinExistence type="predicted"/>